<proteinExistence type="predicted"/>
<keyword evidence="1" id="KW-1133">Transmembrane helix</keyword>
<comment type="caution">
    <text evidence="4">The sequence shown here is derived from an EMBL/GenBank/DDBJ whole genome shotgun (WGS) entry which is preliminary data.</text>
</comment>
<keyword evidence="1" id="KW-0472">Membrane</keyword>
<dbReference type="PANTHER" id="PTHR30273">
    <property type="entry name" value="PERIPLASMIC SIGNAL SENSOR AND SIGMA FACTOR ACTIVATOR FECR-RELATED"/>
    <property type="match status" value="1"/>
</dbReference>
<dbReference type="Gene3D" id="2.60.120.1440">
    <property type="match status" value="1"/>
</dbReference>
<reference evidence="5" key="1">
    <citation type="journal article" date="2019" name="Int. J. Syst. Evol. Microbiol.">
        <title>The Global Catalogue of Microorganisms (GCM) 10K type strain sequencing project: providing services to taxonomists for standard genome sequencing and annotation.</title>
        <authorList>
            <consortium name="The Broad Institute Genomics Platform"/>
            <consortium name="The Broad Institute Genome Sequencing Center for Infectious Disease"/>
            <person name="Wu L."/>
            <person name="Ma J."/>
        </authorList>
    </citation>
    <scope>NUCLEOTIDE SEQUENCE [LARGE SCALE GENOMIC DNA]</scope>
    <source>
        <strain evidence="5">JCM 17705</strain>
    </source>
</reference>
<feature type="domain" description="Protein FecR C-terminal" evidence="3">
    <location>
        <begin position="264"/>
        <end position="329"/>
    </location>
</feature>
<dbReference type="EMBL" id="BAABFT010000001">
    <property type="protein sequence ID" value="GAA4310626.1"/>
    <property type="molecule type" value="Genomic_DNA"/>
</dbReference>
<dbReference type="Pfam" id="PF04773">
    <property type="entry name" value="FecR"/>
    <property type="match status" value="1"/>
</dbReference>
<dbReference type="PIRSF" id="PIRSF018266">
    <property type="entry name" value="FecR"/>
    <property type="match status" value="1"/>
</dbReference>
<dbReference type="InterPro" id="IPR032508">
    <property type="entry name" value="FecR_C"/>
</dbReference>
<feature type="transmembrane region" description="Helical" evidence="1">
    <location>
        <begin position="79"/>
        <end position="101"/>
    </location>
</feature>
<feature type="domain" description="FecR protein" evidence="2">
    <location>
        <begin position="114"/>
        <end position="210"/>
    </location>
</feature>
<dbReference type="Proteomes" id="UP001500582">
    <property type="component" value="Unassembled WGS sequence"/>
</dbReference>
<dbReference type="SUPFAM" id="SSF69279">
    <property type="entry name" value="Phage tail proteins"/>
    <property type="match status" value="1"/>
</dbReference>
<evidence type="ECO:0000259" key="3">
    <source>
        <dbReference type="Pfam" id="PF16344"/>
    </source>
</evidence>
<dbReference type="InterPro" id="IPR012373">
    <property type="entry name" value="Ferrdict_sens_TM"/>
</dbReference>
<dbReference type="RefSeq" id="WP_345209443.1">
    <property type="nucleotide sequence ID" value="NZ_BAABFT010000001.1"/>
</dbReference>
<evidence type="ECO:0000256" key="1">
    <source>
        <dbReference type="SAM" id="Phobius"/>
    </source>
</evidence>
<accession>A0ABP8FU24</accession>
<evidence type="ECO:0000313" key="5">
    <source>
        <dbReference type="Proteomes" id="UP001500582"/>
    </source>
</evidence>
<protein>
    <submittedName>
        <fullName evidence="4">FecR domain-containing protein</fullName>
    </submittedName>
</protein>
<keyword evidence="1" id="KW-0812">Transmembrane</keyword>
<keyword evidence="5" id="KW-1185">Reference proteome</keyword>
<sequence length="335" mass="38011">MKRKDYQELNELFARYLNGTIDEQDKKTVDEWFQLHENGQSEGPLANEEASARIHAELSSRIHEAMHPTPVKRIWPTSVWFKAACGIGVMVLLSVIAYNYLSPASQLNPQSYEVVSTANGQIKKITLADSTEIWLNAATRLRFAQQFNAGKNRIVYLDKGEAFFKVKHDESRPFNVISGSFRTCVLGTSFNIRAYDLQKQYKIAVASGKVSVEKADVQGNYQMLNKGLIRGQVLHYDQETRTLRLAKNDTERMSLWKTNTAIGLDDMTLTEIGEELARSFDLKVKIDHPELDHKRYTLTIAHQNIGSVLQQLTRQTGMSYKLDNNNLTINPASNP</sequence>
<dbReference type="PANTHER" id="PTHR30273:SF2">
    <property type="entry name" value="PROTEIN FECR"/>
    <property type="match status" value="1"/>
</dbReference>
<gene>
    <name evidence="4" type="ORF">GCM10023149_05370</name>
</gene>
<dbReference type="InterPro" id="IPR006860">
    <property type="entry name" value="FecR"/>
</dbReference>
<evidence type="ECO:0000259" key="2">
    <source>
        <dbReference type="Pfam" id="PF04773"/>
    </source>
</evidence>
<dbReference type="Pfam" id="PF16344">
    <property type="entry name" value="FecR_C"/>
    <property type="match status" value="1"/>
</dbReference>
<evidence type="ECO:0000313" key="4">
    <source>
        <dbReference type="EMBL" id="GAA4310626.1"/>
    </source>
</evidence>
<organism evidence="4 5">
    <name type="scientific">Mucilaginibacter gynuensis</name>
    <dbReference type="NCBI Taxonomy" id="1302236"/>
    <lineage>
        <taxon>Bacteria</taxon>
        <taxon>Pseudomonadati</taxon>
        <taxon>Bacteroidota</taxon>
        <taxon>Sphingobacteriia</taxon>
        <taxon>Sphingobacteriales</taxon>
        <taxon>Sphingobacteriaceae</taxon>
        <taxon>Mucilaginibacter</taxon>
    </lineage>
</organism>
<dbReference type="Gene3D" id="3.55.50.30">
    <property type="match status" value="1"/>
</dbReference>
<name>A0ABP8FU24_9SPHI</name>